<gene>
    <name evidence="3" type="ORF">QCA50_017218</name>
</gene>
<dbReference type="PANTHER" id="PTHR43213">
    <property type="entry name" value="BIFUNCTIONAL DTTP/UTP PYROPHOSPHATASE/METHYLTRANSFERASE PROTEIN-RELATED"/>
    <property type="match status" value="1"/>
</dbReference>
<sequence>MFNPPLYERVFSRSQFVLALTSPRRKQILLTNLGIPEEKILVIGSNFEENLQKTDVSASEYVSLTAKHKAQAVIGQLKTGRYVVMSSDTVVLCGDEILEKPSTAKVQLEWLKKYRQSAKEQ</sequence>
<proteinExistence type="predicted"/>
<dbReference type="InterPro" id="IPR003697">
    <property type="entry name" value="Maf-like"/>
</dbReference>
<dbReference type="GO" id="GO:0047429">
    <property type="term" value="F:nucleoside triphosphate diphosphatase activity"/>
    <property type="evidence" value="ECO:0007669"/>
    <property type="project" value="InterPro"/>
</dbReference>
<keyword evidence="4" id="KW-1185">Reference proteome</keyword>
<evidence type="ECO:0000256" key="2">
    <source>
        <dbReference type="ARBA" id="ARBA00022801"/>
    </source>
</evidence>
<dbReference type="SUPFAM" id="SSF52972">
    <property type="entry name" value="ITPase-like"/>
    <property type="match status" value="1"/>
</dbReference>
<reference evidence="3 4" key="1">
    <citation type="submission" date="2022-09" db="EMBL/GenBank/DDBJ databases">
        <authorList>
            <person name="Palmer J.M."/>
        </authorList>
    </citation>
    <scope>NUCLEOTIDE SEQUENCE [LARGE SCALE GENOMIC DNA]</scope>
    <source>
        <strain evidence="3 4">DSM 7382</strain>
    </source>
</reference>
<accession>A0AAW0FN64</accession>
<comment type="cofactor">
    <cofactor evidence="1">
        <name>a divalent metal cation</name>
        <dbReference type="ChEBI" id="CHEBI:60240"/>
    </cofactor>
</comment>
<dbReference type="AlphaFoldDB" id="A0AAW0FN64"/>
<evidence type="ECO:0008006" key="5">
    <source>
        <dbReference type="Google" id="ProtNLM"/>
    </source>
</evidence>
<evidence type="ECO:0000313" key="4">
    <source>
        <dbReference type="Proteomes" id="UP001385951"/>
    </source>
</evidence>
<dbReference type="Pfam" id="PF02545">
    <property type="entry name" value="Maf"/>
    <property type="match status" value="1"/>
</dbReference>
<comment type="caution">
    <text evidence="3">The sequence shown here is derived from an EMBL/GenBank/DDBJ whole genome shotgun (WGS) entry which is preliminary data.</text>
</comment>
<dbReference type="InterPro" id="IPR029001">
    <property type="entry name" value="ITPase-like_fam"/>
</dbReference>
<dbReference type="Gene3D" id="3.90.950.10">
    <property type="match status" value="1"/>
</dbReference>
<keyword evidence="2" id="KW-0378">Hydrolase</keyword>
<name>A0AAW0FN64_9APHY</name>
<organism evidence="3 4">
    <name type="scientific">Cerrena zonata</name>
    <dbReference type="NCBI Taxonomy" id="2478898"/>
    <lineage>
        <taxon>Eukaryota</taxon>
        <taxon>Fungi</taxon>
        <taxon>Dikarya</taxon>
        <taxon>Basidiomycota</taxon>
        <taxon>Agaricomycotina</taxon>
        <taxon>Agaricomycetes</taxon>
        <taxon>Polyporales</taxon>
        <taxon>Cerrenaceae</taxon>
        <taxon>Cerrena</taxon>
    </lineage>
</organism>
<dbReference type="PANTHER" id="PTHR43213:SF5">
    <property type="entry name" value="BIFUNCTIONAL DTTP_UTP PYROPHOSPHATASE_METHYLTRANSFERASE PROTEIN-RELATED"/>
    <property type="match status" value="1"/>
</dbReference>
<dbReference type="Proteomes" id="UP001385951">
    <property type="component" value="Unassembled WGS sequence"/>
</dbReference>
<dbReference type="EMBL" id="JASBNA010000056">
    <property type="protein sequence ID" value="KAK7679719.1"/>
    <property type="molecule type" value="Genomic_DNA"/>
</dbReference>
<evidence type="ECO:0000256" key="1">
    <source>
        <dbReference type="ARBA" id="ARBA00001968"/>
    </source>
</evidence>
<evidence type="ECO:0000313" key="3">
    <source>
        <dbReference type="EMBL" id="KAK7679719.1"/>
    </source>
</evidence>
<protein>
    <recommendedName>
        <fullName evidence="5">Maf-like protein</fullName>
    </recommendedName>
</protein>